<evidence type="ECO:0000313" key="3">
    <source>
        <dbReference type="Proteomes" id="UP001596025"/>
    </source>
</evidence>
<dbReference type="Gene3D" id="2.40.260.10">
    <property type="entry name" value="Sortase"/>
    <property type="match status" value="1"/>
</dbReference>
<dbReference type="InterPro" id="IPR042001">
    <property type="entry name" value="Sortase_F"/>
</dbReference>
<dbReference type="Proteomes" id="UP001596025">
    <property type="component" value="Unassembled WGS sequence"/>
</dbReference>
<dbReference type="InterPro" id="IPR005754">
    <property type="entry name" value="Sortase"/>
</dbReference>
<organism evidence="2 3">
    <name type="scientific">Geodermatophilus arenarius</name>
    <dbReference type="NCBI Taxonomy" id="1137990"/>
    <lineage>
        <taxon>Bacteria</taxon>
        <taxon>Bacillati</taxon>
        <taxon>Actinomycetota</taxon>
        <taxon>Actinomycetes</taxon>
        <taxon>Geodermatophilales</taxon>
        <taxon>Geodermatophilaceae</taxon>
        <taxon>Geodermatophilus</taxon>
    </lineage>
</organism>
<keyword evidence="1" id="KW-0378">Hydrolase</keyword>
<comment type="caution">
    <text evidence="2">The sequence shown here is derived from an EMBL/GenBank/DDBJ whole genome shotgun (WGS) entry which is preliminary data.</text>
</comment>
<name>A0ABV9LFZ1_9ACTN</name>
<dbReference type="RefSeq" id="WP_387987391.1">
    <property type="nucleotide sequence ID" value="NZ_JBHSGR010000004.1"/>
</dbReference>
<dbReference type="EMBL" id="JBHSGR010000004">
    <property type="protein sequence ID" value="MFC4692864.1"/>
    <property type="molecule type" value="Genomic_DNA"/>
</dbReference>
<dbReference type="CDD" id="cd05829">
    <property type="entry name" value="Sortase_F"/>
    <property type="match status" value="1"/>
</dbReference>
<gene>
    <name evidence="2" type="ORF">ACFO3M_05625</name>
</gene>
<keyword evidence="3" id="KW-1185">Reference proteome</keyword>
<accession>A0ABV9LFZ1</accession>
<dbReference type="InterPro" id="IPR023365">
    <property type="entry name" value="Sortase_dom-sf"/>
</dbReference>
<sequence length="226" mass="22550">MRSVARELSGQRLPLLVLLVVVLAGAGVFVWTGRPAADAAVAPPATSLVAVPATGEVPALPAAGTPAAGPVVPARIAVPAIDVDTAVESRGTVRYGNPFTGRAVDGYGVPESMRTTSWWSDGPAPGSGRMAVVLGHAGAGGGAVFDRLPELSPGDEVVLVDAGGAWLRLEVLGDPVTGLDKATSALADTLNGHPAGADLALVTCGGEFDESAGASEDNTVVFARVV</sequence>
<evidence type="ECO:0000256" key="1">
    <source>
        <dbReference type="ARBA" id="ARBA00022801"/>
    </source>
</evidence>
<dbReference type="SUPFAM" id="SSF63817">
    <property type="entry name" value="Sortase"/>
    <property type="match status" value="1"/>
</dbReference>
<dbReference type="Pfam" id="PF04203">
    <property type="entry name" value="Sortase"/>
    <property type="match status" value="1"/>
</dbReference>
<protein>
    <submittedName>
        <fullName evidence="2">Class F sortase</fullName>
    </submittedName>
</protein>
<proteinExistence type="predicted"/>
<reference evidence="3" key="1">
    <citation type="journal article" date="2019" name="Int. J. Syst. Evol. Microbiol.">
        <title>The Global Catalogue of Microorganisms (GCM) 10K type strain sequencing project: providing services to taxonomists for standard genome sequencing and annotation.</title>
        <authorList>
            <consortium name="The Broad Institute Genomics Platform"/>
            <consortium name="The Broad Institute Genome Sequencing Center for Infectious Disease"/>
            <person name="Wu L."/>
            <person name="Ma J."/>
        </authorList>
    </citation>
    <scope>NUCLEOTIDE SEQUENCE [LARGE SCALE GENOMIC DNA]</scope>
    <source>
        <strain evidence="3">CCUG 62763</strain>
    </source>
</reference>
<evidence type="ECO:0000313" key="2">
    <source>
        <dbReference type="EMBL" id="MFC4692864.1"/>
    </source>
</evidence>